<dbReference type="AlphaFoldDB" id="A0A8H3FVY0"/>
<dbReference type="Gene3D" id="3.40.50.150">
    <property type="entry name" value="Vaccinia Virus protein VP39"/>
    <property type="match status" value="1"/>
</dbReference>
<organism evidence="5 6">
    <name type="scientific">Imshaugia aleurites</name>
    <dbReference type="NCBI Taxonomy" id="172621"/>
    <lineage>
        <taxon>Eukaryota</taxon>
        <taxon>Fungi</taxon>
        <taxon>Dikarya</taxon>
        <taxon>Ascomycota</taxon>
        <taxon>Pezizomycotina</taxon>
        <taxon>Lecanoromycetes</taxon>
        <taxon>OSLEUM clade</taxon>
        <taxon>Lecanoromycetidae</taxon>
        <taxon>Lecanorales</taxon>
        <taxon>Lecanorineae</taxon>
        <taxon>Parmeliaceae</taxon>
        <taxon>Imshaugia</taxon>
    </lineage>
</organism>
<evidence type="ECO:0000256" key="3">
    <source>
        <dbReference type="ARBA" id="ARBA00022691"/>
    </source>
</evidence>
<dbReference type="InterPro" id="IPR016461">
    <property type="entry name" value="COMT-like"/>
</dbReference>
<dbReference type="InterPro" id="IPR029063">
    <property type="entry name" value="SAM-dependent_MTases_sf"/>
</dbReference>
<dbReference type="GO" id="GO:0008171">
    <property type="term" value="F:O-methyltransferase activity"/>
    <property type="evidence" value="ECO:0007669"/>
    <property type="project" value="InterPro"/>
</dbReference>
<protein>
    <recommendedName>
        <fullName evidence="4">O-methyltransferase C-terminal domain-containing protein</fullName>
    </recommendedName>
</protein>
<keyword evidence="2" id="KW-0808">Transferase</keyword>
<dbReference type="OrthoDB" id="2410195at2759"/>
<evidence type="ECO:0000256" key="2">
    <source>
        <dbReference type="ARBA" id="ARBA00022679"/>
    </source>
</evidence>
<evidence type="ECO:0000313" key="5">
    <source>
        <dbReference type="EMBL" id="CAF9931050.1"/>
    </source>
</evidence>
<dbReference type="EMBL" id="CAJPDT010000059">
    <property type="protein sequence ID" value="CAF9931050.1"/>
    <property type="molecule type" value="Genomic_DNA"/>
</dbReference>
<dbReference type="InterPro" id="IPR036390">
    <property type="entry name" value="WH_DNA-bd_sf"/>
</dbReference>
<dbReference type="Pfam" id="PF00891">
    <property type="entry name" value="Methyltransf_2"/>
    <property type="match status" value="1"/>
</dbReference>
<dbReference type="Proteomes" id="UP000664534">
    <property type="component" value="Unassembled WGS sequence"/>
</dbReference>
<dbReference type="PANTHER" id="PTHR43712:SF1">
    <property type="entry name" value="HYPOTHETICAL O-METHYLTRANSFERASE (EUROFUNG)-RELATED"/>
    <property type="match status" value="1"/>
</dbReference>
<feature type="domain" description="O-methyltransferase C-terminal" evidence="4">
    <location>
        <begin position="311"/>
        <end position="392"/>
    </location>
</feature>
<comment type="caution">
    <text evidence="5">The sequence shown here is derived from an EMBL/GenBank/DDBJ whole genome shotgun (WGS) entry which is preliminary data.</text>
</comment>
<accession>A0A8H3FVY0</accession>
<name>A0A8H3FVY0_9LECA</name>
<dbReference type="Gene3D" id="1.10.10.10">
    <property type="entry name" value="Winged helix-like DNA-binding domain superfamily/Winged helix DNA-binding domain"/>
    <property type="match status" value="1"/>
</dbReference>
<dbReference type="InterPro" id="IPR001077">
    <property type="entry name" value="COMT_C"/>
</dbReference>
<dbReference type="PANTHER" id="PTHR43712">
    <property type="entry name" value="PUTATIVE (AFU_ORTHOLOGUE AFUA_4G14580)-RELATED"/>
    <property type="match status" value="1"/>
</dbReference>
<keyword evidence="1" id="KW-0489">Methyltransferase</keyword>
<gene>
    <name evidence="5" type="ORF">IMSHALPRED_008350</name>
</gene>
<dbReference type="SUPFAM" id="SSF53335">
    <property type="entry name" value="S-adenosyl-L-methionine-dependent methyltransferases"/>
    <property type="match status" value="1"/>
</dbReference>
<keyword evidence="3" id="KW-0949">S-adenosyl-L-methionine</keyword>
<dbReference type="PROSITE" id="PS51683">
    <property type="entry name" value="SAM_OMT_II"/>
    <property type="match status" value="1"/>
</dbReference>
<evidence type="ECO:0000313" key="6">
    <source>
        <dbReference type="Proteomes" id="UP000664534"/>
    </source>
</evidence>
<keyword evidence="6" id="KW-1185">Reference proteome</keyword>
<reference evidence="5" key="1">
    <citation type="submission" date="2021-03" db="EMBL/GenBank/DDBJ databases">
        <authorList>
            <person name="Tagirdzhanova G."/>
        </authorList>
    </citation>
    <scope>NUCLEOTIDE SEQUENCE</scope>
</reference>
<sequence length="416" mass="46871">MEALITQVQTLASTADETGRKKLLDALRDVQYSLETPYDTLQRLSYLHLQIAGARLGIDLTLFEALAGNENPLGVDELAKNIQRSARAPGRNPDLSQGRILRYLASIGMLKETGKDEFTANNITRVLANTNYQGGMHHYFDTVGPIFLELPNYLAETKYKNITDNGKTVIQKAYNIDLPGFIWFPSQPKRFAYFQQVMTVQRAGAPDWLSVFPVEKEVGSWSAQPYKALFVDIDGGFGHQCLAFRAKYPKLPGRMVLQDIPQTLEHVPPIEGVEVMVQNFFEPQAIKGESKLPWNPRLVSFPSPYRSADDILGAKFYYLRNILHDYPDDKCIAILRNLASAMDEDSRILIDDMVLPNTGVHWQAAQLDLTMMAALGSVERTEEQWYALMKSAKLRILQIHTYTTSLQDSVIVAVPQ</sequence>
<dbReference type="InterPro" id="IPR036388">
    <property type="entry name" value="WH-like_DNA-bd_sf"/>
</dbReference>
<dbReference type="GO" id="GO:0032259">
    <property type="term" value="P:methylation"/>
    <property type="evidence" value="ECO:0007669"/>
    <property type="project" value="UniProtKB-KW"/>
</dbReference>
<evidence type="ECO:0000256" key="1">
    <source>
        <dbReference type="ARBA" id="ARBA00022603"/>
    </source>
</evidence>
<proteinExistence type="predicted"/>
<dbReference type="SUPFAM" id="SSF46785">
    <property type="entry name" value="Winged helix' DNA-binding domain"/>
    <property type="match status" value="1"/>
</dbReference>
<evidence type="ECO:0000259" key="4">
    <source>
        <dbReference type="Pfam" id="PF00891"/>
    </source>
</evidence>